<dbReference type="VEuPathDB" id="FungiDB:RO3G_13548"/>
<evidence type="ECO:0000313" key="1">
    <source>
        <dbReference type="EMBL" id="EIE88837.1"/>
    </source>
</evidence>
<gene>
    <name evidence="1" type="ORF">RO3G_13548</name>
</gene>
<dbReference type="Proteomes" id="UP000009138">
    <property type="component" value="Unassembled WGS sequence"/>
</dbReference>
<dbReference type="InParanoid" id="I1CK57"/>
<name>I1CK57_RHIO9</name>
<dbReference type="AlphaFoldDB" id="I1CK57"/>
<organism evidence="1 2">
    <name type="scientific">Rhizopus delemar (strain RA 99-880 / ATCC MYA-4621 / FGSC 9543 / NRRL 43880)</name>
    <name type="common">Mucormycosis agent</name>
    <name type="synonym">Rhizopus arrhizus var. delemar</name>
    <dbReference type="NCBI Taxonomy" id="246409"/>
    <lineage>
        <taxon>Eukaryota</taxon>
        <taxon>Fungi</taxon>
        <taxon>Fungi incertae sedis</taxon>
        <taxon>Mucoromycota</taxon>
        <taxon>Mucoromycotina</taxon>
        <taxon>Mucoromycetes</taxon>
        <taxon>Mucorales</taxon>
        <taxon>Mucorineae</taxon>
        <taxon>Rhizopodaceae</taxon>
        <taxon>Rhizopus</taxon>
    </lineage>
</organism>
<dbReference type="GeneID" id="93620513"/>
<dbReference type="RefSeq" id="XP_067524233.1">
    <property type="nucleotide sequence ID" value="XM_067668132.1"/>
</dbReference>
<keyword evidence="2" id="KW-1185">Reference proteome</keyword>
<proteinExistence type="predicted"/>
<sequence length="86" mass="9919">MAKDTLVHSQSLDLHDYEEYLGNLPLLKLSKGIKRLARIGDTQLKKPVLDSEGMLKKDGLFVYWKRLKQVHPRCEHGSLTTFKRIA</sequence>
<accession>I1CK57</accession>
<protein>
    <submittedName>
        <fullName evidence="1">Uncharacterized protein</fullName>
    </submittedName>
</protein>
<dbReference type="EMBL" id="CH476743">
    <property type="protein sequence ID" value="EIE88837.1"/>
    <property type="molecule type" value="Genomic_DNA"/>
</dbReference>
<reference evidence="1 2" key="1">
    <citation type="journal article" date="2009" name="PLoS Genet.">
        <title>Genomic analysis of the basal lineage fungus Rhizopus oryzae reveals a whole-genome duplication.</title>
        <authorList>
            <person name="Ma L.-J."/>
            <person name="Ibrahim A.S."/>
            <person name="Skory C."/>
            <person name="Grabherr M.G."/>
            <person name="Burger G."/>
            <person name="Butler M."/>
            <person name="Elias M."/>
            <person name="Idnurm A."/>
            <person name="Lang B.F."/>
            <person name="Sone T."/>
            <person name="Abe A."/>
            <person name="Calvo S.E."/>
            <person name="Corrochano L.M."/>
            <person name="Engels R."/>
            <person name="Fu J."/>
            <person name="Hansberg W."/>
            <person name="Kim J.-M."/>
            <person name="Kodira C.D."/>
            <person name="Koehrsen M.J."/>
            <person name="Liu B."/>
            <person name="Miranda-Saavedra D."/>
            <person name="O'Leary S."/>
            <person name="Ortiz-Castellanos L."/>
            <person name="Poulter R."/>
            <person name="Rodriguez-Romero J."/>
            <person name="Ruiz-Herrera J."/>
            <person name="Shen Y.-Q."/>
            <person name="Zeng Q."/>
            <person name="Galagan J."/>
            <person name="Birren B.W."/>
            <person name="Cuomo C.A."/>
            <person name="Wickes B.L."/>
        </authorList>
    </citation>
    <scope>NUCLEOTIDE SEQUENCE [LARGE SCALE GENOMIC DNA]</scope>
    <source>
        <strain evidence="2">RA 99-880 / ATCC MYA-4621 / FGSC 9543 / NRRL 43880</strain>
    </source>
</reference>
<evidence type="ECO:0000313" key="2">
    <source>
        <dbReference type="Proteomes" id="UP000009138"/>
    </source>
</evidence>